<evidence type="ECO:0000313" key="2">
    <source>
        <dbReference type="EMBL" id="WPU63487.1"/>
    </source>
</evidence>
<proteinExistence type="predicted"/>
<protein>
    <recommendedName>
        <fullName evidence="4">Nuclear transport factor 2 family protein</fullName>
    </recommendedName>
</protein>
<accession>A0AAX4HJT0</accession>
<keyword evidence="3" id="KW-1185">Reference proteome</keyword>
<evidence type="ECO:0008006" key="4">
    <source>
        <dbReference type="Google" id="ProtNLM"/>
    </source>
</evidence>
<dbReference type="AlphaFoldDB" id="A0AAX4HJT0"/>
<keyword evidence="1" id="KW-0732">Signal</keyword>
<gene>
    <name evidence="2" type="ORF">SOO65_12385</name>
</gene>
<feature type="chain" id="PRO_5043757983" description="Nuclear transport factor 2 family protein" evidence="1">
    <location>
        <begin position="22"/>
        <end position="152"/>
    </location>
</feature>
<organism evidence="2 3">
    <name type="scientific">Peredibacter starrii</name>
    <dbReference type="NCBI Taxonomy" id="28202"/>
    <lineage>
        <taxon>Bacteria</taxon>
        <taxon>Pseudomonadati</taxon>
        <taxon>Bdellovibrionota</taxon>
        <taxon>Bacteriovoracia</taxon>
        <taxon>Bacteriovoracales</taxon>
        <taxon>Bacteriovoracaceae</taxon>
        <taxon>Peredibacter</taxon>
    </lineage>
</organism>
<evidence type="ECO:0000256" key="1">
    <source>
        <dbReference type="SAM" id="SignalP"/>
    </source>
</evidence>
<name>A0AAX4HJT0_9BACT</name>
<evidence type="ECO:0000313" key="3">
    <source>
        <dbReference type="Proteomes" id="UP001324634"/>
    </source>
</evidence>
<dbReference type="Proteomes" id="UP001324634">
    <property type="component" value="Chromosome"/>
</dbReference>
<dbReference type="KEGG" id="psti:SOO65_12385"/>
<reference evidence="2 3" key="1">
    <citation type="submission" date="2023-11" db="EMBL/GenBank/DDBJ databases">
        <title>Peredibacter starrii A3.12.</title>
        <authorList>
            <person name="Mitchell R.J."/>
        </authorList>
    </citation>
    <scope>NUCLEOTIDE SEQUENCE [LARGE SCALE GENOMIC DNA]</scope>
    <source>
        <strain evidence="2 3">A3.12</strain>
    </source>
</reference>
<sequence>MKNFKFLFLCLLFPLTSFALAPAPHFENRANIGFVENFHDAVNDVALSKMGSDFEFKDLTAENIKELDKHHDTKREYGKMFGFNDWKITSHKFVENESGRILVFEGNYKSNRNTMVSFLEVYWATPNTSKQFLLSSEKKTLKVDEYQEYLVP</sequence>
<feature type="signal peptide" evidence="1">
    <location>
        <begin position="1"/>
        <end position="21"/>
    </location>
</feature>
<dbReference type="RefSeq" id="WP_321390285.1">
    <property type="nucleotide sequence ID" value="NZ_CP139487.1"/>
</dbReference>
<dbReference type="EMBL" id="CP139487">
    <property type="protein sequence ID" value="WPU63487.1"/>
    <property type="molecule type" value="Genomic_DNA"/>
</dbReference>